<proteinExistence type="predicted"/>
<organism evidence="2 3">
    <name type="scientific">Miscanthus lutarioriparius</name>
    <dbReference type="NCBI Taxonomy" id="422564"/>
    <lineage>
        <taxon>Eukaryota</taxon>
        <taxon>Viridiplantae</taxon>
        <taxon>Streptophyta</taxon>
        <taxon>Embryophyta</taxon>
        <taxon>Tracheophyta</taxon>
        <taxon>Spermatophyta</taxon>
        <taxon>Magnoliopsida</taxon>
        <taxon>Liliopsida</taxon>
        <taxon>Poales</taxon>
        <taxon>Poaceae</taxon>
        <taxon>PACMAD clade</taxon>
        <taxon>Panicoideae</taxon>
        <taxon>Andropogonodae</taxon>
        <taxon>Andropogoneae</taxon>
        <taxon>Saccharinae</taxon>
        <taxon>Miscanthus</taxon>
    </lineage>
</organism>
<sequence>MACRTLELTLVSARDLRAVNLVSKMEVYAVAYLAGDPRSRQRIPTDRAGGRDPTWNATVLLTVPASGTGSGAVRVVLRTERALGGDRDVGEVLLPLPDVLAGAGDTPTDATVACFPVRRIGSSKPQGVLNLSYKLGGVVHPDHLAARTEGGPPPVQAGDQSPTMAYLAAAATAYSAARPPQCLPPSTPYAAACVGASATSTSMRSSRWKLLN</sequence>
<dbReference type="Pfam" id="PF00168">
    <property type="entry name" value="C2"/>
    <property type="match status" value="1"/>
</dbReference>
<keyword evidence="3" id="KW-1185">Reference proteome</keyword>
<dbReference type="PANTHER" id="PTHR32246">
    <property type="entry name" value="INGRESSION PROTEIN FIC1"/>
    <property type="match status" value="1"/>
</dbReference>
<feature type="domain" description="C2" evidence="1">
    <location>
        <begin position="1"/>
        <end position="109"/>
    </location>
</feature>
<dbReference type="AlphaFoldDB" id="A0A811RRD9"/>
<dbReference type="EMBL" id="CAJGYO010000016">
    <property type="protein sequence ID" value="CAD6272310.1"/>
    <property type="molecule type" value="Genomic_DNA"/>
</dbReference>
<dbReference type="OrthoDB" id="270970at2759"/>
<evidence type="ECO:0000313" key="3">
    <source>
        <dbReference type="Proteomes" id="UP000604825"/>
    </source>
</evidence>
<dbReference type="GO" id="GO:0006952">
    <property type="term" value="P:defense response"/>
    <property type="evidence" value="ECO:0007669"/>
    <property type="project" value="InterPro"/>
</dbReference>
<dbReference type="SMART" id="SM00239">
    <property type="entry name" value="C2"/>
    <property type="match status" value="1"/>
</dbReference>
<dbReference type="InterPro" id="IPR035892">
    <property type="entry name" value="C2_domain_sf"/>
</dbReference>
<dbReference type="PANTHER" id="PTHR32246:SF27">
    <property type="entry name" value="OS05G0370300 PROTEIN"/>
    <property type="match status" value="1"/>
</dbReference>
<dbReference type="Gene3D" id="2.60.40.150">
    <property type="entry name" value="C2 domain"/>
    <property type="match status" value="1"/>
</dbReference>
<dbReference type="PROSITE" id="PS50004">
    <property type="entry name" value="C2"/>
    <property type="match status" value="1"/>
</dbReference>
<comment type="caution">
    <text evidence="2">The sequence shown here is derived from an EMBL/GenBank/DDBJ whole genome shotgun (WGS) entry which is preliminary data.</text>
</comment>
<dbReference type="CDD" id="cd04051">
    <property type="entry name" value="C2_SRC2_like"/>
    <property type="match status" value="1"/>
</dbReference>
<dbReference type="InterPro" id="IPR000008">
    <property type="entry name" value="C2_dom"/>
</dbReference>
<accession>A0A811RRD9</accession>
<reference evidence="2" key="1">
    <citation type="submission" date="2020-10" db="EMBL/GenBank/DDBJ databases">
        <authorList>
            <person name="Han B."/>
            <person name="Lu T."/>
            <person name="Zhao Q."/>
            <person name="Huang X."/>
            <person name="Zhao Y."/>
        </authorList>
    </citation>
    <scope>NUCLEOTIDE SEQUENCE</scope>
</reference>
<evidence type="ECO:0000259" key="1">
    <source>
        <dbReference type="PROSITE" id="PS50004"/>
    </source>
</evidence>
<protein>
    <recommendedName>
        <fullName evidence="1">C2 domain-containing protein</fullName>
    </recommendedName>
</protein>
<evidence type="ECO:0000313" key="2">
    <source>
        <dbReference type="EMBL" id="CAD6272310.1"/>
    </source>
</evidence>
<dbReference type="InterPro" id="IPR044750">
    <property type="entry name" value="C2_SRC2/BAP"/>
</dbReference>
<dbReference type="SUPFAM" id="SSF49562">
    <property type="entry name" value="C2 domain (Calcium/lipid-binding domain, CaLB)"/>
    <property type="match status" value="1"/>
</dbReference>
<dbReference type="Proteomes" id="UP000604825">
    <property type="component" value="Unassembled WGS sequence"/>
</dbReference>
<gene>
    <name evidence="2" type="ORF">NCGR_LOCUS55585</name>
</gene>
<name>A0A811RRD9_9POAL</name>